<reference evidence="1 2" key="1">
    <citation type="submission" date="2019-12" db="EMBL/GenBank/DDBJ databases">
        <authorList>
            <person name="Yang R."/>
        </authorList>
    </citation>
    <scope>NUCLEOTIDE SEQUENCE [LARGE SCALE GENOMIC DNA]</scope>
    <source>
        <strain evidence="1 2">DONG20-135</strain>
    </source>
</reference>
<proteinExistence type="predicted"/>
<dbReference type="AlphaFoldDB" id="A0A6N8UCU5"/>
<keyword evidence="2" id="KW-1185">Reference proteome</keyword>
<gene>
    <name evidence="1" type="ORF">GSF08_11460</name>
</gene>
<feature type="non-terminal residue" evidence="1">
    <location>
        <position position="1"/>
    </location>
</feature>
<comment type="caution">
    <text evidence="1">The sequence shown here is derived from an EMBL/GenBank/DDBJ whole genome shotgun (WGS) entry which is preliminary data.</text>
</comment>
<organism evidence="1 2">
    <name type="scientific">Copranaerobaculum intestinale</name>
    <dbReference type="NCBI Taxonomy" id="2692629"/>
    <lineage>
        <taxon>Bacteria</taxon>
        <taxon>Bacillati</taxon>
        <taxon>Bacillota</taxon>
        <taxon>Erysipelotrichia</taxon>
        <taxon>Erysipelotrichales</taxon>
        <taxon>Erysipelotrichaceae</taxon>
        <taxon>Copranaerobaculum</taxon>
    </lineage>
</organism>
<dbReference type="Proteomes" id="UP000434036">
    <property type="component" value="Unassembled WGS sequence"/>
</dbReference>
<reference evidence="1 2" key="2">
    <citation type="submission" date="2020-01" db="EMBL/GenBank/DDBJ databases">
        <title>Clostridiaceae sp. nov. isolated from the gut of human by culturomics.</title>
        <authorList>
            <person name="Chang Y."/>
        </authorList>
    </citation>
    <scope>NUCLEOTIDE SEQUENCE [LARGE SCALE GENOMIC DNA]</scope>
    <source>
        <strain evidence="1 2">DONG20-135</strain>
    </source>
</reference>
<dbReference type="EMBL" id="WUUQ01000009">
    <property type="protein sequence ID" value="MXQ74543.1"/>
    <property type="molecule type" value="Genomic_DNA"/>
</dbReference>
<accession>A0A6N8UCU5</accession>
<evidence type="ECO:0000313" key="1">
    <source>
        <dbReference type="EMBL" id="MXQ74543.1"/>
    </source>
</evidence>
<name>A0A6N8UCU5_9FIRM</name>
<protein>
    <submittedName>
        <fullName evidence="1">IS30 family transposase</fullName>
    </submittedName>
</protein>
<sequence>DDIAFKINSMPRKMFDFKTPYEVEFHKLQFGAVEI</sequence>
<evidence type="ECO:0000313" key="2">
    <source>
        <dbReference type="Proteomes" id="UP000434036"/>
    </source>
</evidence>